<reference evidence="2" key="1">
    <citation type="submission" date="2015-08" db="EMBL/GenBank/DDBJ databases">
        <authorList>
            <person name="Babu N.S."/>
            <person name="Beckwith C.J."/>
            <person name="Beseler K.G."/>
            <person name="Brison A."/>
            <person name="Carone J.V."/>
            <person name="Caskin T.P."/>
            <person name="Diamond M."/>
            <person name="Durham M.E."/>
            <person name="Foxe J.M."/>
            <person name="Go M."/>
            <person name="Henderson B.A."/>
            <person name="Jones I.B."/>
            <person name="McGettigan J.A."/>
            <person name="Micheletti S.J."/>
            <person name="Nasrallah M.E."/>
            <person name="Ortiz D."/>
            <person name="Piller C.R."/>
            <person name="Privatt S.R."/>
            <person name="Schneider S.L."/>
            <person name="Sharp S."/>
            <person name="Smith T.C."/>
            <person name="Stanton J.D."/>
            <person name="Ullery H.E."/>
            <person name="Wilson R.J."/>
            <person name="Serrano M.G."/>
            <person name="Buck G."/>
            <person name="Lee V."/>
            <person name="Wang Y."/>
            <person name="Carvalho R."/>
            <person name="Voegtly L."/>
            <person name="Shi R."/>
            <person name="Duckworth R."/>
            <person name="Johnson A."/>
            <person name="Loviza R."/>
            <person name="Walstead R."/>
            <person name="Shah Z."/>
            <person name="Kiflezghi M."/>
            <person name="Wade K."/>
            <person name="Ball S.L."/>
            <person name="Bradley K.W."/>
            <person name="Asai D.J."/>
            <person name="Bowman C.A."/>
            <person name="Russell D.A."/>
            <person name="Pope W.H."/>
            <person name="Jacobs-Sera D."/>
            <person name="Hendrix R.W."/>
            <person name="Hatfull G.F."/>
        </authorList>
    </citation>
    <scope>NUCLEOTIDE SEQUENCE [LARGE SCALE GENOMIC DNA]</scope>
</reference>
<dbReference type="Proteomes" id="UP000199752">
    <property type="component" value="Chromosome 1"/>
</dbReference>
<evidence type="ECO:0000313" key="2">
    <source>
        <dbReference type="EMBL" id="CUV04341.1"/>
    </source>
</evidence>
<feature type="transmembrane region" description="Helical" evidence="1">
    <location>
        <begin position="42"/>
        <end position="62"/>
    </location>
</feature>
<keyword evidence="1" id="KW-0812">Transmembrane</keyword>
<proteinExistence type="predicted"/>
<evidence type="ECO:0000256" key="1">
    <source>
        <dbReference type="SAM" id="Phobius"/>
    </source>
</evidence>
<dbReference type="AlphaFoldDB" id="A0A0S4TDF7"/>
<keyword evidence="1" id="KW-0472">Membrane</keyword>
<name>A0A0S4TDF7_CRYHO</name>
<dbReference type="VEuPathDB" id="CryptoDB:CHUDEA1_3820"/>
<dbReference type="EMBL" id="LN877947">
    <property type="protein sequence ID" value="CUV04341.1"/>
    <property type="molecule type" value="Genomic_DNA"/>
</dbReference>
<protein>
    <recommendedName>
        <fullName evidence="3">Nucleotide-diphospho-sugar transferase domain-containing protein</fullName>
    </recommendedName>
</protein>
<sequence length="995" mass="114106">METKMNNLEIENCKSNESKSLECETSKENPPAPMKIVIPKSMIIFVSAATAISMFVLAFHVIPTLVVNKYLLFEQKGLPLRTDHRIFSFMKQSINTKPNNFRGNNDSPSNALELEFLKYGSSESIQSFSKNRKLSEAILNNTNSSLYTHENNTTYISGSTTLNFNSDINSVPNLGATETNSKFNSNYVCHKFVSISKSDSSTIENEFTHNTKCKTHYILARSLPRELNKLDLATINAFNHLSEASQSVKMIAEILDNKKKDEGLLILMASKMNYEPDWKSSLERIHTNWEFNTYVSQIILTSWTISKSFFPGRHYTPALDFGFMILNIPQDSDDELTSMKIRASLDVVKSFISNLNLIIDGTLSKLFSGPNYSILTENSLTQDLFTNWTYFDHSFSFLSNYFNKNQSMLLEDYLTSAALDVSRLIEQLPLTIVDSVILARDNLDNLYKRNPTELRYTNPNETQVVIIPPVERKKIAKYNYEEKFRRICIYQAHTEQRSILRSTPSRASMAEYARYHGYSYFLFDGSFYDSIPKPVITDWSKQGFYMKIFSGLKLLFWNLDKIGDIFGKIINDPETNLMSEKFYSEFLESVMPNYLNVDWDARHNARIGSTGKINSKGSSGKEGIQITPSNIKANVCDYIVWFDLDIVITNKFFSIERILDSNTPEYNNKPPEIFRNIYKDVGEVVFFAARDSEWRNRNSFVNSGFFILSRSRASLQTLFHTLALDPVKSQEVVLNGRFWPEQSTMAHATLSIFNHSFSSPNQTYPFLDTKIDTVNDIKKKFVGSTPVMLTAYLEEIDRYAHSVLASQRFANGFIHMSPDAYGDGPWHPGDLFVHAAGQYSPFRDNVLSGLLYSINTVGFTYDEINYFKNYCYNSLDFVYRGLDRLIEELTYEFIEFEKARLSDPTKQLENINNVDLTFHFVKKLMAVKTRPSSKDVLTHPNQTSYEKIHFLRCNYSLSMAAKWSIAEAFVLGGISVFGIAIIAFIFKFARFYSIK</sequence>
<dbReference type="VEuPathDB" id="CryptoDB:ChTU502y2012_376g0020"/>
<keyword evidence="1" id="KW-1133">Transmembrane helix</keyword>
<accession>A0A0S4TDF7</accession>
<organism evidence="2">
    <name type="scientific">Cryptosporidium hominis</name>
    <dbReference type="NCBI Taxonomy" id="237895"/>
    <lineage>
        <taxon>Eukaryota</taxon>
        <taxon>Sar</taxon>
        <taxon>Alveolata</taxon>
        <taxon>Apicomplexa</taxon>
        <taxon>Conoidasida</taxon>
        <taxon>Coccidia</taxon>
        <taxon>Eucoccidiorida</taxon>
        <taxon>Eimeriorina</taxon>
        <taxon>Cryptosporidiidae</taxon>
        <taxon>Cryptosporidium</taxon>
    </lineage>
</organism>
<dbReference type="VEuPathDB" id="CryptoDB:GY17_00001397"/>
<feature type="transmembrane region" description="Helical" evidence="1">
    <location>
        <begin position="963"/>
        <end position="986"/>
    </location>
</feature>
<dbReference type="VEuPathDB" id="CryptoDB:Chro.10429"/>
<evidence type="ECO:0008006" key="3">
    <source>
        <dbReference type="Google" id="ProtNLM"/>
    </source>
</evidence>
<gene>
    <name evidence="2" type="ORF">CHUDEA1_3820</name>
</gene>